<organism evidence="2 3">
    <name type="scientific">Mucuna pruriens</name>
    <name type="common">Velvet bean</name>
    <name type="synonym">Dolichos pruriens</name>
    <dbReference type="NCBI Taxonomy" id="157652"/>
    <lineage>
        <taxon>Eukaryota</taxon>
        <taxon>Viridiplantae</taxon>
        <taxon>Streptophyta</taxon>
        <taxon>Embryophyta</taxon>
        <taxon>Tracheophyta</taxon>
        <taxon>Spermatophyta</taxon>
        <taxon>Magnoliopsida</taxon>
        <taxon>eudicotyledons</taxon>
        <taxon>Gunneridae</taxon>
        <taxon>Pentapetalae</taxon>
        <taxon>rosids</taxon>
        <taxon>fabids</taxon>
        <taxon>Fabales</taxon>
        <taxon>Fabaceae</taxon>
        <taxon>Papilionoideae</taxon>
        <taxon>50 kb inversion clade</taxon>
        <taxon>NPAAA clade</taxon>
        <taxon>indigoferoid/millettioid clade</taxon>
        <taxon>Phaseoleae</taxon>
        <taxon>Mucuna</taxon>
    </lineage>
</organism>
<dbReference type="PANTHER" id="PTHR33223:SF3">
    <property type="match status" value="1"/>
</dbReference>
<dbReference type="PANTHER" id="PTHR33223">
    <property type="entry name" value="CCHC-TYPE DOMAIN-CONTAINING PROTEIN"/>
    <property type="match status" value="1"/>
</dbReference>
<sequence length="268" mass="31872">KRVYKRLRRSFLVYFLSYFVFLQQNPSFPILAESDFVRVQLRPSRLCLGQIRLCLRLSLSHLFSRLAMFELRKIKNTEIGSSDNFNFVSNSVNNSFATNFKFLAYSNGSFYVKSKPNCVENKAQELEQMENQDRILKELAKSDMVYKPSCIQYPLIHLLPKFHNVADEDPHKHMKEFHVLVLFRTWGDMKHMFLEKFFPMSKIVTIRKEICGIGQHSGETLHEYWERFNRLCLTCSHHQISKQLLIQYFYEGLMMMDRSMIDATRVEH</sequence>
<dbReference type="Pfam" id="PF03732">
    <property type="entry name" value="Retrotrans_gag"/>
    <property type="match status" value="1"/>
</dbReference>
<evidence type="ECO:0000313" key="3">
    <source>
        <dbReference type="Proteomes" id="UP000257109"/>
    </source>
</evidence>
<feature type="non-terminal residue" evidence="2">
    <location>
        <position position="268"/>
    </location>
</feature>
<reference evidence="2" key="1">
    <citation type="submission" date="2018-05" db="EMBL/GenBank/DDBJ databases">
        <title>Draft genome of Mucuna pruriens seed.</title>
        <authorList>
            <person name="Nnadi N.E."/>
            <person name="Vos R."/>
            <person name="Hasami M.H."/>
            <person name="Devisetty U.K."/>
            <person name="Aguiy J.C."/>
        </authorList>
    </citation>
    <scope>NUCLEOTIDE SEQUENCE [LARGE SCALE GENOMIC DNA]</scope>
    <source>
        <strain evidence="2">JCA_2017</strain>
    </source>
</reference>
<proteinExistence type="predicted"/>
<feature type="non-terminal residue" evidence="2">
    <location>
        <position position="1"/>
    </location>
</feature>
<dbReference type="EMBL" id="QJKJ01005287">
    <property type="protein sequence ID" value="RDX90771.1"/>
    <property type="molecule type" value="Genomic_DNA"/>
</dbReference>
<keyword evidence="3" id="KW-1185">Reference proteome</keyword>
<dbReference type="Proteomes" id="UP000257109">
    <property type="component" value="Unassembled WGS sequence"/>
</dbReference>
<dbReference type="InterPro" id="IPR005162">
    <property type="entry name" value="Retrotrans_gag_dom"/>
</dbReference>
<gene>
    <name evidence="2" type="ORF">CR513_27334</name>
</gene>
<protein>
    <recommendedName>
        <fullName evidence="1">Retrotransposon gag domain-containing protein</fullName>
    </recommendedName>
</protein>
<feature type="domain" description="Retrotransposon gag" evidence="1">
    <location>
        <begin position="183"/>
        <end position="253"/>
    </location>
</feature>
<accession>A0A371GJN3</accession>
<comment type="caution">
    <text evidence="2">The sequence shown here is derived from an EMBL/GenBank/DDBJ whole genome shotgun (WGS) entry which is preliminary data.</text>
</comment>
<dbReference type="AlphaFoldDB" id="A0A371GJN3"/>
<evidence type="ECO:0000259" key="1">
    <source>
        <dbReference type="Pfam" id="PF03732"/>
    </source>
</evidence>
<name>A0A371GJN3_MUCPR</name>
<evidence type="ECO:0000313" key="2">
    <source>
        <dbReference type="EMBL" id="RDX90771.1"/>
    </source>
</evidence>